<dbReference type="SUPFAM" id="SSF56436">
    <property type="entry name" value="C-type lectin-like"/>
    <property type="match status" value="1"/>
</dbReference>
<dbReference type="AlphaFoldDB" id="T1DG43"/>
<evidence type="ECO:0000259" key="1">
    <source>
        <dbReference type="Pfam" id="PF03781"/>
    </source>
</evidence>
<proteinExistence type="predicted"/>
<sequence>MVALPVGSFDMGSNNGEANEKPVHRVTIAQSFAIGKTEVTQGQWKAIMGNNPSHFSGGLLARNCGEDCPVENVSWDDVQEFIKKLDAKTGKQYRLPSEAEWEYACRAGGQQKYCGRGTLDNVAWDFRNSGDMTHPVAQKQANAFGLYDMSGNVWEWVEDSWHDNYNGAPTDGSVWQGDGMKRVLRGGSWNSKPQGTLATYRIMGKPAEGDHDVGFRLAKTLP</sequence>
<protein>
    <submittedName>
        <fullName evidence="2">Serine/threonine protein kinase</fullName>
    </submittedName>
</protein>
<evidence type="ECO:0000313" key="2">
    <source>
        <dbReference type="EMBL" id="EQD80850.1"/>
    </source>
</evidence>
<dbReference type="Gene3D" id="3.90.1580.10">
    <property type="entry name" value="paralog of FGE (formylglycine-generating enzyme)"/>
    <property type="match status" value="1"/>
</dbReference>
<dbReference type="PANTHER" id="PTHR23150">
    <property type="entry name" value="SULFATASE MODIFYING FACTOR 1, 2"/>
    <property type="match status" value="1"/>
</dbReference>
<dbReference type="GO" id="GO:0120147">
    <property type="term" value="F:formylglycine-generating oxidase activity"/>
    <property type="evidence" value="ECO:0007669"/>
    <property type="project" value="TreeGrafter"/>
</dbReference>
<accession>T1DG43</accession>
<gene>
    <name evidence="2" type="ORF">B1A_00452</name>
</gene>
<feature type="domain" description="Sulfatase-modifying factor enzyme-like" evidence="1">
    <location>
        <begin position="1"/>
        <end position="219"/>
    </location>
</feature>
<dbReference type="Pfam" id="PF03781">
    <property type="entry name" value="FGE-sulfatase"/>
    <property type="match status" value="1"/>
</dbReference>
<dbReference type="InterPro" id="IPR051043">
    <property type="entry name" value="Sulfatase_Mod_Factor_Kinase"/>
</dbReference>
<reference evidence="2" key="1">
    <citation type="submission" date="2013-08" db="EMBL/GenBank/DDBJ databases">
        <authorList>
            <person name="Mendez C."/>
            <person name="Richter M."/>
            <person name="Ferrer M."/>
            <person name="Sanchez J."/>
        </authorList>
    </citation>
    <scope>NUCLEOTIDE SEQUENCE</scope>
</reference>
<keyword evidence="2" id="KW-0418">Kinase</keyword>
<keyword evidence="2" id="KW-0808">Transferase</keyword>
<keyword evidence="2" id="KW-0723">Serine/threonine-protein kinase</keyword>
<reference evidence="2" key="2">
    <citation type="journal article" date="2014" name="ISME J.">
        <title>Microbial stratification in low pH oxic and suboxic macroscopic growths along an acid mine drainage.</title>
        <authorList>
            <person name="Mendez-Garcia C."/>
            <person name="Mesa V."/>
            <person name="Sprenger R.R."/>
            <person name="Richter M."/>
            <person name="Diez M.S."/>
            <person name="Solano J."/>
            <person name="Bargiela R."/>
            <person name="Golyshina O.V."/>
            <person name="Manteca A."/>
            <person name="Ramos J.L."/>
            <person name="Gallego J.R."/>
            <person name="Llorente I."/>
            <person name="Martins Dos Santos V.A."/>
            <person name="Jensen O.N."/>
            <person name="Pelaez A.I."/>
            <person name="Sanchez J."/>
            <person name="Ferrer M."/>
        </authorList>
    </citation>
    <scope>NUCLEOTIDE SEQUENCE</scope>
</reference>
<dbReference type="InterPro" id="IPR016187">
    <property type="entry name" value="CTDL_fold"/>
</dbReference>
<dbReference type="GO" id="GO:0004674">
    <property type="term" value="F:protein serine/threonine kinase activity"/>
    <property type="evidence" value="ECO:0007669"/>
    <property type="project" value="UniProtKB-KW"/>
</dbReference>
<dbReference type="EMBL" id="AUZX01000340">
    <property type="protein sequence ID" value="EQD80850.1"/>
    <property type="molecule type" value="Genomic_DNA"/>
</dbReference>
<organism evidence="2">
    <name type="scientific">mine drainage metagenome</name>
    <dbReference type="NCBI Taxonomy" id="410659"/>
    <lineage>
        <taxon>unclassified sequences</taxon>
        <taxon>metagenomes</taxon>
        <taxon>ecological metagenomes</taxon>
    </lineage>
</organism>
<dbReference type="InterPro" id="IPR042095">
    <property type="entry name" value="SUMF_sf"/>
</dbReference>
<dbReference type="InterPro" id="IPR005532">
    <property type="entry name" value="SUMF_dom"/>
</dbReference>
<name>T1DG43_9ZZZZ</name>
<dbReference type="PANTHER" id="PTHR23150:SF19">
    <property type="entry name" value="FORMYLGLYCINE-GENERATING ENZYME"/>
    <property type="match status" value="1"/>
</dbReference>
<comment type="caution">
    <text evidence="2">The sequence shown here is derived from an EMBL/GenBank/DDBJ whole genome shotgun (WGS) entry which is preliminary data.</text>
</comment>